<dbReference type="EMBL" id="CADEPI010000219">
    <property type="protein sequence ID" value="CAB3380916.1"/>
    <property type="molecule type" value="Genomic_DNA"/>
</dbReference>
<keyword evidence="2" id="KW-1185">Reference proteome</keyword>
<sequence>MFFVGEAETTLYLQERHRKGLDAESEEEPDAKVGHTRIPCWTQGINSKILCKGHVEADEVLASGRRGYC</sequence>
<comment type="caution">
    <text evidence="1">The sequence shown here is derived from an EMBL/GenBank/DDBJ whole genome shotgun (WGS) entry which is preliminary data.</text>
</comment>
<dbReference type="Proteomes" id="UP000494165">
    <property type="component" value="Unassembled WGS sequence"/>
</dbReference>
<gene>
    <name evidence="1" type="ORF">CLODIP_2_CD00534</name>
</gene>
<reference evidence="1 2" key="1">
    <citation type="submission" date="2020-04" db="EMBL/GenBank/DDBJ databases">
        <authorList>
            <person name="Alioto T."/>
            <person name="Alioto T."/>
            <person name="Gomez Garrido J."/>
        </authorList>
    </citation>
    <scope>NUCLEOTIDE SEQUENCE [LARGE SCALE GENOMIC DNA]</scope>
</reference>
<evidence type="ECO:0000313" key="2">
    <source>
        <dbReference type="Proteomes" id="UP000494165"/>
    </source>
</evidence>
<dbReference type="AlphaFoldDB" id="A0A8S1DEH8"/>
<evidence type="ECO:0000313" key="1">
    <source>
        <dbReference type="EMBL" id="CAB3380916.1"/>
    </source>
</evidence>
<accession>A0A8S1DEH8</accession>
<organism evidence="1 2">
    <name type="scientific">Cloeon dipterum</name>
    <dbReference type="NCBI Taxonomy" id="197152"/>
    <lineage>
        <taxon>Eukaryota</taxon>
        <taxon>Metazoa</taxon>
        <taxon>Ecdysozoa</taxon>
        <taxon>Arthropoda</taxon>
        <taxon>Hexapoda</taxon>
        <taxon>Insecta</taxon>
        <taxon>Pterygota</taxon>
        <taxon>Palaeoptera</taxon>
        <taxon>Ephemeroptera</taxon>
        <taxon>Pisciforma</taxon>
        <taxon>Baetidae</taxon>
        <taxon>Cloeon</taxon>
    </lineage>
</organism>
<proteinExistence type="predicted"/>
<name>A0A8S1DEH8_9INSE</name>
<protein>
    <submittedName>
        <fullName evidence="1">Uncharacterized protein</fullName>
    </submittedName>
</protein>